<keyword evidence="1" id="KW-0472">Membrane</keyword>
<accession>A0A517Y1H2</accession>
<dbReference type="Proteomes" id="UP000319576">
    <property type="component" value="Chromosome"/>
</dbReference>
<dbReference type="AlphaFoldDB" id="A0A517Y1H2"/>
<evidence type="ECO:0000313" key="2">
    <source>
        <dbReference type="EMBL" id="QDU23619.1"/>
    </source>
</evidence>
<proteinExistence type="predicted"/>
<gene>
    <name evidence="2" type="ORF">ETAA1_56230</name>
</gene>
<dbReference type="RefSeq" id="WP_145243851.1">
    <property type="nucleotide sequence ID" value="NZ_CP036273.1"/>
</dbReference>
<organism evidence="2 3">
    <name type="scientific">Urbifossiella limnaea</name>
    <dbReference type="NCBI Taxonomy" id="2528023"/>
    <lineage>
        <taxon>Bacteria</taxon>
        <taxon>Pseudomonadati</taxon>
        <taxon>Planctomycetota</taxon>
        <taxon>Planctomycetia</taxon>
        <taxon>Gemmatales</taxon>
        <taxon>Gemmataceae</taxon>
        <taxon>Urbifossiella</taxon>
    </lineage>
</organism>
<sequence>MTAYRIGTGLMVLGCLLYGAACVVPVSPGVPGVMLLTLPFVFAPAAVAIEGVAVKYFCGVGLWLANPLAAVAMLQAYRREYYAAAFLSFWAAILAMAAVLVLPPVHLAGCLWAGSMVVLAVAHPVRGRAIKKARRADWRGEAGWTRPG</sequence>
<keyword evidence="1" id="KW-1133">Transmembrane helix</keyword>
<keyword evidence="1" id="KW-0812">Transmembrane</keyword>
<keyword evidence="3" id="KW-1185">Reference proteome</keyword>
<evidence type="ECO:0000313" key="3">
    <source>
        <dbReference type="Proteomes" id="UP000319576"/>
    </source>
</evidence>
<evidence type="ECO:0000256" key="1">
    <source>
        <dbReference type="SAM" id="Phobius"/>
    </source>
</evidence>
<name>A0A517Y1H2_9BACT</name>
<feature type="transmembrane region" description="Helical" evidence="1">
    <location>
        <begin position="106"/>
        <end position="125"/>
    </location>
</feature>
<protein>
    <submittedName>
        <fullName evidence="2">Uncharacterized protein</fullName>
    </submittedName>
</protein>
<dbReference type="KEGG" id="uli:ETAA1_56230"/>
<feature type="transmembrane region" description="Helical" evidence="1">
    <location>
        <begin position="45"/>
        <end position="69"/>
    </location>
</feature>
<feature type="transmembrane region" description="Helical" evidence="1">
    <location>
        <begin position="81"/>
        <end position="100"/>
    </location>
</feature>
<reference evidence="2 3" key="1">
    <citation type="submission" date="2019-02" db="EMBL/GenBank/DDBJ databases">
        <title>Deep-cultivation of Planctomycetes and their phenomic and genomic characterization uncovers novel biology.</title>
        <authorList>
            <person name="Wiegand S."/>
            <person name="Jogler M."/>
            <person name="Boedeker C."/>
            <person name="Pinto D."/>
            <person name="Vollmers J."/>
            <person name="Rivas-Marin E."/>
            <person name="Kohn T."/>
            <person name="Peeters S.H."/>
            <person name="Heuer A."/>
            <person name="Rast P."/>
            <person name="Oberbeckmann S."/>
            <person name="Bunk B."/>
            <person name="Jeske O."/>
            <person name="Meyerdierks A."/>
            <person name="Storesund J.E."/>
            <person name="Kallscheuer N."/>
            <person name="Luecker S."/>
            <person name="Lage O.M."/>
            <person name="Pohl T."/>
            <person name="Merkel B.J."/>
            <person name="Hornburger P."/>
            <person name="Mueller R.-W."/>
            <person name="Bruemmer F."/>
            <person name="Labrenz M."/>
            <person name="Spormann A.M."/>
            <person name="Op den Camp H."/>
            <person name="Overmann J."/>
            <person name="Amann R."/>
            <person name="Jetten M.S.M."/>
            <person name="Mascher T."/>
            <person name="Medema M.H."/>
            <person name="Devos D.P."/>
            <person name="Kaster A.-K."/>
            <person name="Ovreas L."/>
            <person name="Rohde M."/>
            <person name="Galperin M.Y."/>
            <person name="Jogler C."/>
        </authorList>
    </citation>
    <scope>NUCLEOTIDE SEQUENCE [LARGE SCALE GENOMIC DNA]</scope>
    <source>
        <strain evidence="2 3">ETA_A1</strain>
    </source>
</reference>
<dbReference type="EMBL" id="CP036273">
    <property type="protein sequence ID" value="QDU23619.1"/>
    <property type="molecule type" value="Genomic_DNA"/>
</dbReference>